<evidence type="ECO:0000313" key="1">
    <source>
        <dbReference type="EMBL" id="AFG58924.1"/>
    </source>
</evidence>
<dbReference type="PANTHER" id="PTHR13052:SF2">
    <property type="entry name" value="NUCLEAR FACTOR KAPPA-B-BINDING PROTEIN"/>
    <property type="match status" value="1"/>
</dbReference>
<name>H9WA81_PINTA</name>
<proteinExistence type="predicted"/>
<dbReference type="InterPro" id="IPR024867">
    <property type="entry name" value="NFRKB"/>
</dbReference>
<dbReference type="AlphaFoldDB" id="H9WA81"/>
<dbReference type="EMBL" id="FJ085947">
    <property type="protein sequence ID" value="AFG58924.1"/>
    <property type="molecule type" value="Genomic_DNA"/>
</dbReference>
<dbReference type="PANTHER" id="PTHR13052">
    <property type="entry name" value="NFRKB-RELATED"/>
    <property type="match status" value="1"/>
</dbReference>
<accession>H9WA81</accession>
<gene>
    <name evidence="1" type="ORF">0_9551_02</name>
</gene>
<organism evidence="1">
    <name type="scientific">Pinus taeda</name>
    <name type="common">Loblolly pine</name>
    <dbReference type="NCBI Taxonomy" id="3352"/>
    <lineage>
        <taxon>Eukaryota</taxon>
        <taxon>Viridiplantae</taxon>
        <taxon>Streptophyta</taxon>
        <taxon>Embryophyta</taxon>
        <taxon>Tracheophyta</taxon>
        <taxon>Spermatophyta</taxon>
        <taxon>Pinopsida</taxon>
        <taxon>Pinidae</taxon>
        <taxon>Conifers I</taxon>
        <taxon>Pinales</taxon>
        <taxon>Pinaceae</taxon>
        <taxon>Pinus</taxon>
        <taxon>Pinus subgen. Pinus</taxon>
    </lineage>
</organism>
<protein>
    <submittedName>
        <fullName evidence="1">Uncharacterized protein</fullName>
    </submittedName>
</protein>
<reference evidence="1" key="1">
    <citation type="submission" date="2008-08" db="EMBL/GenBank/DDBJ databases">
        <title>Nucleotide Diversity and Divergence in the Loblolly Pine Gene Space.</title>
        <authorList>
            <person name="Neale D.B."/>
            <person name="Wegrzyn J.L."/>
            <person name="Lee J.M."/>
            <person name="Eckert A.J."/>
            <person name="Liechty J.D."/>
            <person name="Stevens K.A."/>
            <person name="Langley C.H."/>
        </authorList>
    </citation>
    <scope>NUCLEOTIDE SEQUENCE</scope>
    <source>
        <strain evidence="1">5295</strain>
        <tissue evidence="1">Megagametophyte</tissue>
    </source>
</reference>
<dbReference type="GO" id="GO:0031011">
    <property type="term" value="C:Ino80 complex"/>
    <property type="evidence" value="ECO:0007669"/>
    <property type="project" value="InterPro"/>
</dbReference>
<feature type="non-terminal residue" evidence="1">
    <location>
        <position position="1"/>
    </location>
</feature>
<sequence length="117" mass="13557">AERSKLSALLPDLEESDKKSIVESLLNGEDFNFGNPATKWAESVWKGEQHPDVLLPKECELKLSQKQYFRELKGYHNAFIGSIDELKQVFESCNENGAKFRKKLKKWKGKKLWSEIE</sequence>